<dbReference type="EMBL" id="DXFT01000030">
    <property type="protein sequence ID" value="HIX02796.1"/>
    <property type="molecule type" value="Genomic_DNA"/>
</dbReference>
<accession>A0A9D1UYH0</accession>
<sequence length="258" mass="29436">MKNTILLLLLCLSFSAYANEEREKTALKKSYFYGLEYRIKAGFNIGGTSPLPLPAEIRELKSYRPGMQIAIEGNVIKWLDEQKKWGALLGIRLESKGMRTDARVKNYYMVMDASEGDQTGHMEGNWTGYVKTTVKNSYATIPIQVIHKLSPRWDIKFGPYISILTDGDFSGSAYDGYLREGNPTGTKVNVTEATYDFSSDLRKFQWGVDVGGEWRAYRHLSVYADLTWGLNGIFPKDFKSITFKMYNIYLNFGFGYVF</sequence>
<protein>
    <submittedName>
        <fullName evidence="3">PorT family protein</fullName>
    </submittedName>
</protein>
<dbReference type="AlphaFoldDB" id="A0A9D1UYH0"/>
<feature type="signal peptide" evidence="1">
    <location>
        <begin position="1"/>
        <end position="18"/>
    </location>
</feature>
<proteinExistence type="predicted"/>
<evidence type="ECO:0000259" key="2">
    <source>
        <dbReference type="Pfam" id="PF13568"/>
    </source>
</evidence>
<reference evidence="3" key="2">
    <citation type="submission" date="2021-04" db="EMBL/GenBank/DDBJ databases">
        <authorList>
            <person name="Gilroy R."/>
        </authorList>
    </citation>
    <scope>NUCLEOTIDE SEQUENCE</scope>
    <source>
        <strain evidence="3">23274</strain>
    </source>
</reference>
<dbReference type="Pfam" id="PF13568">
    <property type="entry name" value="OMP_b-brl_2"/>
    <property type="match status" value="1"/>
</dbReference>
<evidence type="ECO:0000313" key="3">
    <source>
        <dbReference type="EMBL" id="HIX02796.1"/>
    </source>
</evidence>
<comment type="caution">
    <text evidence="3">The sequence shown here is derived from an EMBL/GenBank/DDBJ whole genome shotgun (WGS) entry which is preliminary data.</text>
</comment>
<keyword evidence="1" id="KW-0732">Signal</keyword>
<feature type="chain" id="PRO_5038468914" evidence="1">
    <location>
        <begin position="19"/>
        <end position="258"/>
    </location>
</feature>
<feature type="domain" description="Outer membrane protein beta-barrel" evidence="2">
    <location>
        <begin position="34"/>
        <end position="234"/>
    </location>
</feature>
<evidence type="ECO:0000256" key="1">
    <source>
        <dbReference type="SAM" id="SignalP"/>
    </source>
</evidence>
<name>A0A9D1UYH0_9BACT</name>
<evidence type="ECO:0000313" key="4">
    <source>
        <dbReference type="Proteomes" id="UP000824202"/>
    </source>
</evidence>
<dbReference type="InterPro" id="IPR025665">
    <property type="entry name" value="Beta-barrel_OMP_2"/>
</dbReference>
<dbReference type="Proteomes" id="UP000824202">
    <property type="component" value="Unassembled WGS sequence"/>
</dbReference>
<reference evidence="3" key="1">
    <citation type="journal article" date="2021" name="PeerJ">
        <title>Extensive microbial diversity within the chicken gut microbiome revealed by metagenomics and culture.</title>
        <authorList>
            <person name="Gilroy R."/>
            <person name="Ravi A."/>
            <person name="Getino M."/>
            <person name="Pursley I."/>
            <person name="Horton D.L."/>
            <person name="Alikhan N.F."/>
            <person name="Baker D."/>
            <person name="Gharbi K."/>
            <person name="Hall N."/>
            <person name="Watson M."/>
            <person name="Adriaenssens E.M."/>
            <person name="Foster-Nyarko E."/>
            <person name="Jarju S."/>
            <person name="Secka A."/>
            <person name="Antonio M."/>
            <person name="Oren A."/>
            <person name="Chaudhuri R.R."/>
            <person name="La Ragione R."/>
            <person name="Hildebrand F."/>
            <person name="Pallen M.J."/>
        </authorList>
    </citation>
    <scope>NUCLEOTIDE SEQUENCE</scope>
    <source>
        <strain evidence="3">23274</strain>
    </source>
</reference>
<organism evidence="3 4">
    <name type="scientific">Candidatus Odoribacter faecigallinarum</name>
    <dbReference type="NCBI Taxonomy" id="2838706"/>
    <lineage>
        <taxon>Bacteria</taxon>
        <taxon>Pseudomonadati</taxon>
        <taxon>Bacteroidota</taxon>
        <taxon>Bacteroidia</taxon>
        <taxon>Bacteroidales</taxon>
        <taxon>Odoribacteraceae</taxon>
        <taxon>Odoribacter</taxon>
    </lineage>
</organism>
<gene>
    <name evidence="3" type="ORF">H9863_01605</name>
</gene>